<dbReference type="SUPFAM" id="SSF54001">
    <property type="entry name" value="Cysteine proteinases"/>
    <property type="match status" value="1"/>
</dbReference>
<dbReference type="STRING" id="29172.A0A0D8YAE5"/>
<evidence type="ECO:0000256" key="3">
    <source>
        <dbReference type="ARBA" id="ARBA00012759"/>
    </source>
</evidence>
<dbReference type="Pfam" id="PF01088">
    <property type="entry name" value="Peptidase_C12"/>
    <property type="match status" value="1"/>
</dbReference>
<evidence type="ECO:0000256" key="4">
    <source>
        <dbReference type="ARBA" id="ARBA00022670"/>
    </source>
</evidence>
<feature type="site" description="Transition state stabilizer" evidence="8">
    <location>
        <position position="46"/>
    </location>
</feature>
<organism evidence="10 11">
    <name type="scientific">Dictyocaulus viviparus</name>
    <name type="common">Bovine lungworm</name>
    <dbReference type="NCBI Taxonomy" id="29172"/>
    <lineage>
        <taxon>Eukaryota</taxon>
        <taxon>Metazoa</taxon>
        <taxon>Ecdysozoa</taxon>
        <taxon>Nematoda</taxon>
        <taxon>Chromadorea</taxon>
        <taxon>Rhabditida</taxon>
        <taxon>Rhabditina</taxon>
        <taxon>Rhabditomorpha</taxon>
        <taxon>Strongyloidea</taxon>
        <taxon>Metastrongylidae</taxon>
        <taxon>Dictyocaulus</taxon>
    </lineage>
</organism>
<dbReference type="InterPro" id="IPR038765">
    <property type="entry name" value="Papain-like_cys_pep_sf"/>
</dbReference>
<dbReference type="OrthoDB" id="427186at2759"/>
<feature type="domain" description="UCH catalytic" evidence="9">
    <location>
        <begin position="1"/>
        <end position="181"/>
    </location>
</feature>
<feature type="active site" description="Proton donor" evidence="8">
    <location>
        <position position="122"/>
    </location>
</feature>
<evidence type="ECO:0000256" key="8">
    <source>
        <dbReference type="PROSITE-ProRule" id="PRU01393"/>
    </source>
</evidence>
<dbReference type="GO" id="GO:0016579">
    <property type="term" value="P:protein deubiquitination"/>
    <property type="evidence" value="ECO:0007669"/>
    <property type="project" value="TreeGrafter"/>
</dbReference>
<dbReference type="Proteomes" id="UP000053766">
    <property type="component" value="Unassembled WGS sequence"/>
</dbReference>
<evidence type="ECO:0000256" key="6">
    <source>
        <dbReference type="ARBA" id="ARBA00022801"/>
    </source>
</evidence>
<dbReference type="GO" id="GO:0004843">
    <property type="term" value="F:cysteine-type deubiquitinase activity"/>
    <property type="evidence" value="ECO:0007669"/>
    <property type="project" value="UniProtKB-UniRule"/>
</dbReference>
<dbReference type="InterPro" id="IPR001578">
    <property type="entry name" value="Peptidase_C12_UCH"/>
</dbReference>
<dbReference type="PROSITE" id="PS52048">
    <property type="entry name" value="UCH_DOMAIN"/>
    <property type="match status" value="1"/>
</dbReference>
<reference evidence="10 11" key="1">
    <citation type="submission" date="2013-11" db="EMBL/GenBank/DDBJ databases">
        <title>Draft genome of the bovine lungworm Dictyocaulus viviparus.</title>
        <authorList>
            <person name="Mitreva M."/>
        </authorList>
    </citation>
    <scope>NUCLEOTIDE SEQUENCE [LARGE SCALE GENOMIC DNA]</scope>
    <source>
        <strain evidence="10 11">HannoverDv2000</strain>
    </source>
</reference>
<name>A0A0D8YAE5_DICVI</name>
<gene>
    <name evidence="10" type="ORF">DICVIV_02298</name>
</gene>
<sequence length="183" mass="20193">MSSPMWRALESNPETMNAGLRYFDETCNAVSDSEASSTMNLFFMKQKIGNACGTFALFHALGNLEGVIDLGDGLFFDWLVEAKSLSPEERSDFLLKDAQLAAAHDETARMGETEETSEIEHHFICYIIKDDNLYEIDSCASHPRLLGKAFGKSLVVVAGEHIKKLMLKIGDVSFSAMALIKSS</sequence>
<evidence type="ECO:0000256" key="1">
    <source>
        <dbReference type="ARBA" id="ARBA00000707"/>
    </source>
</evidence>
<evidence type="ECO:0000259" key="9">
    <source>
        <dbReference type="PROSITE" id="PS52048"/>
    </source>
</evidence>
<keyword evidence="7 8" id="KW-0788">Thiol protease</keyword>
<evidence type="ECO:0000313" key="10">
    <source>
        <dbReference type="EMBL" id="KJH51561.1"/>
    </source>
</evidence>
<dbReference type="EMBL" id="KN716181">
    <property type="protein sequence ID" value="KJH51561.1"/>
    <property type="molecule type" value="Genomic_DNA"/>
</dbReference>
<evidence type="ECO:0000256" key="7">
    <source>
        <dbReference type="ARBA" id="ARBA00022807"/>
    </source>
</evidence>
<keyword evidence="5 8" id="KW-0833">Ubl conjugation pathway</keyword>
<dbReference type="PANTHER" id="PTHR10589:SF17">
    <property type="entry name" value="UBIQUITIN CARBOXYL-TERMINAL HYDROLASE"/>
    <property type="match status" value="1"/>
</dbReference>
<comment type="similarity">
    <text evidence="2 8">Belongs to the peptidase C12 family.</text>
</comment>
<comment type="catalytic activity">
    <reaction evidence="1 8">
        <text>Thiol-dependent hydrolysis of ester, thioester, amide, peptide and isopeptide bonds formed by the C-terminal Gly of ubiquitin (a 76-residue protein attached to proteins as an intracellular targeting signal).</text>
        <dbReference type="EC" id="3.4.19.12"/>
    </reaction>
</comment>
<accession>A0A0D8YAE5</accession>
<keyword evidence="4 8" id="KW-0645">Protease</keyword>
<proteinExistence type="inferred from homology"/>
<evidence type="ECO:0000256" key="2">
    <source>
        <dbReference type="ARBA" id="ARBA00009326"/>
    </source>
</evidence>
<feature type="active site" description="Nucleophile" evidence="8">
    <location>
        <position position="52"/>
    </location>
</feature>
<dbReference type="EC" id="3.4.19.12" evidence="3 8"/>
<protein>
    <recommendedName>
        <fullName evidence="3 8">ubiquitinyl hydrolase 1</fullName>
        <ecNumber evidence="3 8">3.4.19.12</ecNumber>
    </recommendedName>
</protein>
<dbReference type="GO" id="GO:0005737">
    <property type="term" value="C:cytoplasm"/>
    <property type="evidence" value="ECO:0007669"/>
    <property type="project" value="TreeGrafter"/>
</dbReference>
<feature type="site" description="Important for enzyme activity" evidence="8">
    <location>
        <position position="137"/>
    </location>
</feature>
<dbReference type="AlphaFoldDB" id="A0A0D8YAE5"/>
<keyword evidence="11" id="KW-1185">Reference proteome</keyword>
<dbReference type="PANTHER" id="PTHR10589">
    <property type="entry name" value="UBIQUITIN CARBOXYL-TERMINAL HYDROLASE"/>
    <property type="match status" value="1"/>
</dbReference>
<evidence type="ECO:0000256" key="5">
    <source>
        <dbReference type="ARBA" id="ARBA00022786"/>
    </source>
</evidence>
<evidence type="ECO:0000313" key="11">
    <source>
        <dbReference type="Proteomes" id="UP000053766"/>
    </source>
</evidence>
<dbReference type="GO" id="GO:0006511">
    <property type="term" value="P:ubiquitin-dependent protein catabolic process"/>
    <property type="evidence" value="ECO:0007669"/>
    <property type="project" value="UniProtKB-UniRule"/>
</dbReference>
<keyword evidence="6 8" id="KW-0378">Hydrolase</keyword>
<dbReference type="Gene3D" id="3.40.532.10">
    <property type="entry name" value="Peptidase C12, ubiquitin carboxyl-terminal hydrolase"/>
    <property type="match status" value="1"/>
</dbReference>
<reference evidence="11" key="2">
    <citation type="journal article" date="2016" name="Sci. Rep.">
        <title>Dictyocaulus viviparus genome, variome and transcriptome elucidate lungworm biology and support future intervention.</title>
        <authorList>
            <person name="McNulty S.N."/>
            <person name="Strube C."/>
            <person name="Rosa B.A."/>
            <person name="Martin J.C."/>
            <person name="Tyagi R."/>
            <person name="Choi Y.J."/>
            <person name="Wang Q."/>
            <person name="Hallsworth Pepin K."/>
            <person name="Zhang X."/>
            <person name="Ozersky P."/>
            <person name="Wilson R.K."/>
            <person name="Sternberg P.W."/>
            <person name="Gasser R.B."/>
            <person name="Mitreva M."/>
        </authorList>
    </citation>
    <scope>NUCLEOTIDE SEQUENCE [LARGE SCALE GENOMIC DNA]</scope>
    <source>
        <strain evidence="11">HannoverDv2000</strain>
    </source>
</reference>
<dbReference type="InterPro" id="IPR036959">
    <property type="entry name" value="Peptidase_C12_UCH_sf"/>
</dbReference>